<dbReference type="PANTHER" id="PTHR38567">
    <property type="entry name" value="DUF4291 DOMAIN-CONTAINING PROTEIN"/>
    <property type="match status" value="1"/>
</dbReference>
<evidence type="ECO:0008006" key="4">
    <source>
        <dbReference type="Google" id="ProtNLM"/>
    </source>
</evidence>
<evidence type="ECO:0000313" key="2">
    <source>
        <dbReference type="EMBL" id="KAJ2901543.1"/>
    </source>
</evidence>
<name>A0AAD5WSZ8_9PEZI</name>
<keyword evidence="3" id="KW-1185">Reference proteome</keyword>
<dbReference type="AlphaFoldDB" id="A0AAD5WSZ8"/>
<dbReference type="Proteomes" id="UP001201980">
    <property type="component" value="Unassembled WGS sequence"/>
</dbReference>
<dbReference type="PANTHER" id="PTHR38567:SF1">
    <property type="entry name" value="DUF4291 DOMAIN-CONTAINING PROTEIN"/>
    <property type="match status" value="1"/>
</dbReference>
<accession>A0AAD5WSZ8</accession>
<dbReference type="InterPro" id="IPR025633">
    <property type="entry name" value="DUF4291"/>
</dbReference>
<dbReference type="EMBL" id="JAKWBI020000147">
    <property type="protein sequence ID" value="KAJ2901543.1"/>
    <property type="molecule type" value="Genomic_DNA"/>
</dbReference>
<organism evidence="2 3">
    <name type="scientific">Zalerion maritima</name>
    <dbReference type="NCBI Taxonomy" id="339359"/>
    <lineage>
        <taxon>Eukaryota</taxon>
        <taxon>Fungi</taxon>
        <taxon>Dikarya</taxon>
        <taxon>Ascomycota</taxon>
        <taxon>Pezizomycotina</taxon>
        <taxon>Sordariomycetes</taxon>
        <taxon>Lulworthiomycetidae</taxon>
        <taxon>Lulworthiales</taxon>
        <taxon>Lulworthiaceae</taxon>
        <taxon>Zalerion</taxon>
    </lineage>
</organism>
<reference evidence="2" key="1">
    <citation type="submission" date="2022-07" db="EMBL/GenBank/DDBJ databases">
        <title>Draft genome sequence of Zalerion maritima ATCC 34329, a (micro)plastics degrading marine fungus.</title>
        <authorList>
            <person name="Paco A."/>
            <person name="Goncalves M.F.M."/>
            <person name="Rocha-Santos T.A.P."/>
            <person name="Alves A."/>
        </authorList>
    </citation>
    <scope>NUCLEOTIDE SEQUENCE</scope>
    <source>
        <strain evidence="2">ATCC 34329</strain>
    </source>
</reference>
<protein>
    <recommendedName>
        <fullName evidence="4">ATP-dependent RNA helicase DHX8</fullName>
    </recommendedName>
</protein>
<feature type="region of interest" description="Disordered" evidence="1">
    <location>
        <begin position="1"/>
        <end position="22"/>
    </location>
</feature>
<evidence type="ECO:0000313" key="3">
    <source>
        <dbReference type="Proteomes" id="UP001201980"/>
    </source>
</evidence>
<dbReference type="Pfam" id="PF14124">
    <property type="entry name" value="DUF4291"/>
    <property type="match status" value="1"/>
</dbReference>
<sequence>MSASTTTGTTSNQGLPPFRQIRTHQPSPDTIVVYQAYCSSIASAAVAQQKLSASPDFRHTRMTWVKPSWAWMLYRCGYSYKDKRQECVLALTMRKADFIGLLERGALSTHEHGQGSGQRDKQCSGQERVKAEEVRIQWDPERSHRLEKLGHRSIQIGIPGALSEKWTADWIVRIEDVTERARKLKKVLDETPDVSDAELVEMGLVPVETVLDVPSSVREGLRMDLEESKKG</sequence>
<comment type="caution">
    <text evidence="2">The sequence shown here is derived from an EMBL/GenBank/DDBJ whole genome shotgun (WGS) entry which is preliminary data.</text>
</comment>
<feature type="compositionally biased region" description="Polar residues" evidence="1">
    <location>
        <begin position="1"/>
        <end position="14"/>
    </location>
</feature>
<gene>
    <name evidence="2" type="ORF">MKZ38_001676</name>
</gene>
<proteinExistence type="predicted"/>
<evidence type="ECO:0000256" key="1">
    <source>
        <dbReference type="SAM" id="MobiDB-lite"/>
    </source>
</evidence>